<name>A0A3S5BBX5_9PLAT</name>
<gene>
    <name evidence="1" type="ORF">PXEA_LOCUS33356</name>
</gene>
<reference evidence="1" key="1">
    <citation type="submission" date="2018-11" db="EMBL/GenBank/DDBJ databases">
        <authorList>
            <consortium name="Pathogen Informatics"/>
        </authorList>
    </citation>
    <scope>NUCLEOTIDE SEQUENCE</scope>
</reference>
<sequence>MKALQERVPALMVDERSTDFYPRKERMPLELHQSEQRIKAKRLQYNRNQLLYSGEINLRMSSSCILNEDLRDNIFIKQCLLRGPAKNIFSGRRYALSDCQSSHSS</sequence>
<accession>A0A3S5BBX5</accession>
<comment type="caution">
    <text evidence="1">The sequence shown here is derived from an EMBL/GenBank/DDBJ whole genome shotgun (WGS) entry which is preliminary data.</text>
</comment>
<dbReference type="AlphaFoldDB" id="A0A3S5BBX5"/>
<keyword evidence="2" id="KW-1185">Reference proteome</keyword>
<proteinExistence type="predicted"/>
<dbReference type="Proteomes" id="UP000784294">
    <property type="component" value="Unassembled WGS sequence"/>
</dbReference>
<dbReference type="EMBL" id="CAAALY010262970">
    <property type="protein sequence ID" value="VEL39916.1"/>
    <property type="molecule type" value="Genomic_DNA"/>
</dbReference>
<evidence type="ECO:0000313" key="1">
    <source>
        <dbReference type="EMBL" id="VEL39916.1"/>
    </source>
</evidence>
<organism evidence="1 2">
    <name type="scientific">Protopolystoma xenopodis</name>
    <dbReference type="NCBI Taxonomy" id="117903"/>
    <lineage>
        <taxon>Eukaryota</taxon>
        <taxon>Metazoa</taxon>
        <taxon>Spiralia</taxon>
        <taxon>Lophotrochozoa</taxon>
        <taxon>Platyhelminthes</taxon>
        <taxon>Monogenea</taxon>
        <taxon>Polyopisthocotylea</taxon>
        <taxon>Polystomatidea</taxon>
        <taxon>Polystomatidae</taxon>
        <taxon>Protopolystoma</taxon>
    </lineage>
</organism>
<evidence type="ECO:0000313" key="2">
    <source>
        <dbReference type="Proteomes" id="UP000784294"/>
    </source>
</evidence>
<protein>
    <submittedName>
        <fullName evidence="1">Uncharacterized protein</fullName>
    </submittedName>
</protein>